<evidence type="ECO:0000313" key="2">
    <source>
        <dbReference type="Proteomes" id="UP000253728"/>
    </source>
</evidence>
<gene>
    <name evidence="1" type="ORF">NCTC5908_00355</name>
</gene>
<name>A0A336NCB0_AGGAP</name>
<evidence type="ECO:0000313" key="1">
    <source>
        <dbReference type="EMBL" id="SSY93452.1"/>
    </source>
</evidence>
<accession>A0A336NCB0</accession>
<sequence length="79" mass="8812">MFDSRHESYQENLDTAQKIGDVVGKGGEMKLQIDKHNKIIESITQNINVKGKKQFSAPPAKTNSIYKMTVVMSPASLVF</sequence>
<proteinExistence type="predicted"/>
<dbReference type="EMBL" id="UFSP01000001">
    <property type="protein sequence ID" value="SSY93452.1"/>
    <property type="molecule type" value="Genomic_DNA"/>
</dbReference>
<reference evidence="1 2" key="1">
    <citation type="submission" date="2018-06" db="EMBL/GenBank/DDBJ databases">
        <authorList>
            <consortium name="Pathogen Informatics"/>
            <person name="Doyle S."/>
        </authorList>
    </citation>
    <scope>NUCLEOTIDE SEQUENCE [LARGE SCALE GENOMIC DNA]</scope>
    <source>
        <strain evidence="1 2">NCTC5908</strain>
    </source>
</reference>
<organism evidence="1 2">
    <name type="scientific">Aggregatibacter aphrophilus</name>
    <name type="common">Haemophilus aphrophilus</name>
    <dbReference type="NCBI Taxonomy" id="732"/>
    <lineage>
        <taxon>Bacteria</taxon>
        <taxon>Pseudomonadati</taxon>
        <taxon>Pseudomonadota</taxon>
        <taxon>Gammaproteobacteria</taxon>
        <taxon>Pasteurellales</taxon>
        <taxon>Pasteurellaceae</taxon>
        <taxon>Aggregatibacter</taxon>
    </lineage>
</organism>
<dbReference type="Proteomes" id="UP000253728">
    <property type="component" value="Unassembled WGS sequence"/>
</dbReference>
<dbReference type="AlphaFoldDB" id="A0A336NCB0"/>
<protein>
    <submittedName>
        <fullName evidence="1">Iron-dicitrate transporter substrate-binding subunit</fullName>
    </submittedName>
</protein>